<keyword evidence="4" id="KW-0067">ATP-binding</keyword>
<evidence type="ECO:0000259" key="5">
    <source>
        <dbReference type="PROSITE" id="PS50146"/>
    </source>
</evidence>
<keyword evidence="3 6" id="KW-0418">Kinase</keyword>
<dbReference type="Pfam" id="PF19279">
    <property type="entry name" value="YegS_C"/>
    <property type="match status" value="1"/>
</dbReference>
<dbReference type="PANTHER" id="PTHR12358">
    <property type="entry name" value="SPHINGOSINE KINASE"/>
    <property type="match status" value="1"/>
</dbReference>
<dbReference type="KEGG" id="fgg:FSB75_05390"/>
<dbReference type="PROSITE" id="PS50146">
    <property type="entry name" value="DAGK"/>
    <property type="match status" value="1"/>
</dbReference>
<keyword evidence="2" id="KW-0547">Nucleotide-binding</keyword>
<dbReference type="GO" id="GO:0016301">
    <property type="term" value="F:kinase activity"/>
    <property type="evidence" value="ECO:0007669"/>
    <property type="project" value="UniProtKB-KW"/>
</dbReference>
<evidence type="ECO:0000256" key="4">
    <source>
        <dbReference type="ARBA" id="ARBA00022840"/>
    </source>
</evidence>
<dbReference type="SMART" id="SM00046">
    <property type="entry name" value="DAGKc"/>
    <property type="match status" value="1"/>
</dbReference>
<dbReference type="InterPro" id="IPR017438">
    <property type="entry name" value="ATP-NAD_kinase_N"/>
</dbReference>
<evidence type="ECO:0000313" key="6">
    <source>
        <dbReference type="EMBL" id="QEC55360.1"/>
    </source>
</evidence>
<sequence length="303" mass="33515">MHNNQTLLFVINPVSGGHEKKNWEKLIREAVKEPSINVDFYVQTGSNDKQAIQQRIEETKPTKVVAVGGDGTVKMVAEIVKESLVILGIVPAGSANGLARELDIPADLNEALNIILSGKEGKLDAIRINEEELCFHLSDAGLNALLVKYFGTYKGRGMWGYGRSLFKMFWNRRIMRVTVETDTDKVKRKAFMVALANAEKYGTGAVINPGGNVADGEFEIVVVRKIKLLEIMRAVTAHRNFNPKNIELFRTKKVVLTFQQKVPFQVDGEYRGKIAKIEARILPGIVNVMLPAPSSPKEEAAGA</sequence>
<evidence type="ECO:0000256" key="1">
    <source>
        <dbReference type="ARBA" id="ARBA00022679"/>
    </source>
</evidence>
<dbReference type="Gene3D" id="2.60.200.40">
    <property type="match status" value="1"/>
</dbReference>
<dbReference type="InterPro" id="IPR016064">
    <property type="entry name" value="NAD/diacylglycerol_kinase_sf"/>
</dbReference>
<dbReference type="Proteomes" id="UP000321204">
    <property type="component" value="Chromosome"/>
</dbReference>
<gene>
    <name evidence="6" type="ORF">FSB75_05390</name>
</gene>
<dbReference type="InterPro" id="IPR001206">
    <property type="entry name" value="Diacylglycerol_kinase_cat_dom"/>
</dbReference>
<proteinExistence type="predicted"/>
<dbReference type="Gene3D" id="3.40.50.10330">
    <property type="entry name" value="Probable inorganic polyphosphate/atp-NAD kinase, domain 1"/>
    <property type="match status" value="1"/>
</dbReference>
<evidence type="ECO:0000256" key="3">
    <source>
        <dbReference type="ARBA" id="ARBA00022777"/>
    </source>
</evidence>
<evidence type="ECO:0000313" key="7">
    <source>
        <dbReference type="Proteomes" id="UP000321204"/>
    </source>
</evidence>
<dbReference type="GO" id="GO:0005524">
    <property type="term" value="F:ATP binding"/>
    <property type="evidence" value="ECO:0007669"/>
    <property type="project" value="UniProtKB-KW"/>
</dbReference>
<dbReference type="RefSeq" id="WP_146783891.1">
    <property type="nucleotide sequence ID" value="NZ_BAABIO010000002.1"/>
</dbReference>
<reference evidence="6 7" key="1">
    <citation type="journal article" date="2015" name="Int. J. Syst. Evol. Microbiol.">
        <title>Flavisolibacter ginsenosidimutans sp. nov., with ginsenoside-converting activity isolated from soil used for cultivating ginseng.</title>
        <authorList>
            <person name="Zhao Y."/>
            <person name="Liu Q."/>
            <person name="Kang M.S."/>
            <person name="Jin F."/>
            <person name="Yu H."/>
            <person name="Im W.T."/>
        </authorList>
    </citation>
    <scope>NUCLEOTIDE SEQUENCE [LARGE SCALE GENOMIC DNA]</scope>
    <source>
        <strain evidence="6 7">Gsoil 636</strain>
    </source>
</reference>
<accession>A0A5B8UH22</accession>
<feature type="domain" description="DAGKc" evidence="5">
    <location>
        <begin position="2"/>
        <end position="132"/>
    </location>
</feature>
<keyword evidence="1" id="KW-0808">Transferase</keyword>
<dbReference type="OrthoDB" id="9786026at2"/>
<organism evidence="6 7">
    <name type="scientific">Flavisolibacter ginsenosidimutans</name>
    <dbReference type="NCBI Taxonomy" id="661481"/>
    <lineage>
        <taxon>Bacteria</taxon>
        <taxon>Pseudomonadati</taxon>
        <taxon>Bacteroidota</taxon>
        <taxon>Chitinophagia</taxon>
        <taxon>Chitinophagales</taxon>
        <taxon>Chitinophagaceae</taxon>
        <taxon>Flavisolibacter</taxon>
    </lineage>
</organism>
<dbReference type="AlphaFoldDB" id="A0A5B8UH22"/>
<dbReference type="Pfam" id="PF00781">
    <property type="entry name" value="DAGK_cat"/>
    <property type="match status" value="1"/>
</dbReference>
<name>A0A5B8UH22_9BACT</name>
<dbReference type="InterPro" id="IPR050187">
    <property type="entry name" value="Lipid_Phosphate_FormReg"/>
</dbReference>
<keyword evidence="7" id="KW-1185">Reference proteome</keyword>
<dbReference type="GO" id="GO:0005886">
    <property type="term" value="C:plasma membrane"/>
    <property type="evidence" value="ECO:0007669"/>
    <property type="project" value="TreeGrafter"/>
</dbReference>
<dbReference type="InterPro" id="IPR045540">
    <property type="entry name" value="YegS/DAGK_C"/>
</dbReference>
<evidence type="ECO:0000256" key="2">
    <source>
        <dbReference type="ARBA" id="ARBA00022741"/>
    </source>
</evidence>
<protein>
    <submittedName>
        <fullName evidence="6">Diacylglycerol kinase family lipid kinase</fullName>
    </submittedName>
</protein>
<dbReference type="SUPFAM" id="SSF111331">
    <property type="entry name" value="NAD kinase/diacylglycerol kinase-like"/>
    <property type="match status" value="1"/>
</dbReference>
<dbReference type="EMBL" id="CP042433">
    <property type="protein sequence ID" value="QEC55360.1"/>
    <property type="molecule type" value="Genomic_DNA"/>
</dbReference>
<dbReference type="PANTHER" id="PTHR12358:SF106">
    <property type="entry name" value="LIPID KINASE YEGS"/>
    <property type="match status" value="1"/>
</dbReference>